<evidence type="ECO:0000256" key="6">
    <source>
        <dbReference type="ARBA" id="ARBA00022692"/>
    </source>
</evidence>
<keyword evidence="9" id="KW-0472">Membrane</keyword>
<accession>E6X5A5</accession>
<evidence type="ECO:0000256" key="7">
    <source>
        <dbReference type="ARBA" id="ARBA00022927"/>
    </source>
</evidence>
<evidence type="ECO:0000256" key="2">
    <source>
        <dbReference type="ARBA" id="ARBA00006555"/>
    </source>
</evidence>
<evidence type="ECO:0000256" key="3">
    <source>
        <dbReference type="ARBA" id="ARBA00022448"/>
    </source>
</evidence>
<dbReference type="HOGENOM" id="CLU_065795_2_0_10"/>
<keyword evidence="7" id="KW-0653">Protein transport</keyword>
<dbReference type="GO" id="GO:0098797">
    <property type="term" value="C:plasma membrane protein complex"/>
    <property type="evidence" value="ECO:0007669"/>
    <property type="project" value="TreeGrafter"/>
</dbReference>
<dbReference type="InterPro" id="IPR037682">
    <property type="entry name" value="TonB_C"/>
</dbReference>
<feature type="signal peptide" evidence="10">
    <location>
        <begin position="1"/>
        <end position="26"/>
    </location>
</feature>
<dbReference type="PANTHER" id="PTHR33446:SF2">
    <property type="entry name" value="PROTEIN TONB"/>
    <property type="match status" value="1"/>
</dbReference>
<keyword evidence="5" id="KW-0997">Cell inner membrane</keyword>
<evidence type="ECO:0000256" key="9">
    <source>
        <dbReference type="ARBA" id="ARBA00023136"/>
    </source>
</evidence>
<reference evidence="12 13" key="1">
    <citation type="journal article" date="2010" name="Stand. Genomic Sci.">
        <title>Complete genome sequence of Cellulophaga algicola type strain (IC166).</title>
        <authorList>
            <person name="Abt B."/>
            <person name="Lu M."/>
            <person name="Misra M."/>
            <person name="Han C."/>
            <person name="Nolan M."/>
            <person name="Lucas S."/>
            <person name="Hammon N."/>
            <person name="Deshpande S."/>
            <person name="Cheng J.F."/>
            <person name="Tapia R."/>
            <person name="Goodwin L."/>
            <person name="Pitluck S."/>
            <person name="Liolios K."/>
            <person name="Pagani I."/>
            <person name="Ivanova N."/>
            <person name="Mavromatis K."/>
            <person name="Ovchinikova G."/>
            <person name="Pati A."/>
            <person name="Chen A."/>
            <person name="Palaniappan K."/>
            <person name="Land M."/>
            <person name="Hauser L."/>
            <person name="Chang Y.J."/>
            <person name="Jeffries C.D."/>
            <person name="Detter J.C."/>
            <person name="Brambilla E."/>
            <person name="Rohde M."/>
            <person name="Tindall B.J."/>
            <person name="Goker M."/>
            <person name="Woyke T."/>
            <person name="Bristow J."/>
            <person name="Eisen J.A."/>
            <person name="Markowitz V."/>
            <person name="Hugenholtz P."/>
            <person name="Kyrpides N.C."/>
            <person name="Klenk H.P."/>
            <person name="Lapidus A."/>
        </authorList>
    </citation>
    <scope>NUCLEOTIDE SEQUENCE [LARGE SCALE GENOMIC DNA]</scope>
    <source>
        <strain evidence="13">DSM 14237 / IC166 / ACAM 630</strain>
    </source>
</reference>
<name>E6X5A5_CELAD</name>
<dbReference type="EMBL" id="CP002453">
    <property type="protein sequence ID" value="ADV49441.1"/>
    <property type="molecule type" value="Genomic_DNA"/>
</dbReference>
<dbReference type="GO" id="GO:0031992">
    <property type="term" value="F:energy transducer activity"/>
    <property type="evidence" value="ECO:0007669"/>
    <property type="project" value="TreeGrafter"/>
</dbReference>
<evidence type="ECO:0000256" key="8">
    <source>
        <dbReference type="ARBA" id="ARBA00022989"/>
    </source>
</evidence>
<dbReference type="Gene3D" id="3.30.1150.10">
    <property type="match status" value="1"/>
</dbReference>
<comment type="similarity">
    <text evidence="2">Belongs to the TonB family.</text>
</comment>
<comment type="subcellular location">
    <subcellularLocation>
        <location evidence="1">Cell inner membrane</location>
        <topology evidence="1">Single-pass membrane protein</topology>
        <orientation evidence="1">Periplasmic side</orientation>
    </subcellularLocation>
</comment>
<keyword evidence="10" id="KW-0732">Signal</keyword>
<evidence type="ECO:0000313" key="12">
    <source>
        <dbReference type="EMBL" id="ADV49441.1"/>
    </source>
</evidence>
<protein>
    <submittedName>
        <fullName evidence="12">TonB family protein</fullName>
    </submittedName>
</protein>
<dbReference type="eggNOG" id="COG0810">
    <property type="taxonomic scope" value="Bacteria"/>
</dbReference>
<sequence length="163" mass="18628">MLYNHTMKKIYVLALLFLAFQNVATAQQETIIEEIEIREVEDVEEMTEIPFSVLDIAPLFPGCENDSSEDKKDCFQQKIFDHISANFIYPEEAKKNNIQGRVFSRFIIDGTGKITNITVRGPHELLENEAKRITALIPNMLEPGQHGGEIVRTLYSIPLTFKL</sequence>
<evidence type="ECO:0000256" key="4">
    <source>
        <dbReference type="ARBA" id="ARBA00022475"/>
    </source>
</evidence>
<dbReference type="InterPro" id="IPR006260">
    <property type="entry name" value="TonB/TolA_C"/>
</dbReference>
<dbReference type="Pfam" id="PF03544">
    <property type="entry name" value="TonB_C"/>
    <property type="match status" value="1"/>
</dbReference>
<dbReference type="STRING" id="688270.Celal_2146"/>
<evidence type="ECO:0000256" key="10">
    <source>
        <dbReference type="SAM" id="SignalP"/>
    </source>
</evidence>
<keyword evidence="4" id="KW-1003">Cell membrane</keyword>
<feature type="domain" description="TonB C-terminal" evidence="11">
    <location>
        <begin position="74"/>
        <end position="163"/>
    </location>
</feature>
<dbReference type="NCBIfam" id="TIGR01352">
    <property type="entry name" value="tonB_Cterm"/>
    <property type="match status" value="1"/>
</dbReference>
<dbReference type="InterPro" id="IPR051045">
    <property type="entry name" value="TonB-dependent_transducer"/>
</dbReference>
<dbReference type="AlphaFoldDB" id="E6X5A5"/>
<keyword evidence="8" id="KW-1133">Transmembrane helix</keyword>
<dbReference type="PROSITE" id="PS52015">
    <property type="entry name" value="TONB_CTD"/>
    <property type="match status" value="1"/>
</dbReference>
<keyword evidence="6" id="KW-0812">Transmembrane</keyword>
<keyword evidence="13" id="KW-1185">Reference proteome</keyword>
<dbReference type="GO" id="GO:0055085">
    <property type="term" value="P:transmembrane transport"/>
    <property type="evidence" value="ECO:0007669"/>
    <property type="project" value="InterPro"/>
</dbReference>
<dbReference type="KEGG" id="cao:Celal_2146"/>
<evidence type="ECO:0000259" key="11">
    <source>
        <dbReference type="PROSITE" id="PS52015"/>
    </source>
</evidence>
<dbReference type="SUPFAM" id="SSF74653">
    <property type="entry name" value="TolA/TonB C-terminal domain"/>
    <property type="match status" value="1"/>
</dbReference>
<dbReference type="GO" id="GO:0015031">
    <property type="term" value="P:protein transport"/>
    <property type="evidence" value="ECO:0007669"/>
    <property type="project" value="UniProtKB-KW"/>
</dbReference>
<gene>
    <name evidence="12" type="ordered locus">Celal_2146</name>
</gene>
<dbReference type="PANTHER" id="PTHR33446">
    <property type="entry name" value="PROTEIN TONB-RELATED"/>
    <property type="match status" value="1"/>
</dbReference>
<evidence type="ECO:0000256" key="1">
    <source>
        <dbReference type="ARBA" id="ARBA00004383"/>
    </source>
</evidence>
<evidence type="ECO:0000256" key="5">
    <source>
        <dbReference type="ARBA" id="ARBA00022519"/>
    </source>
</evidence>
<organism evidence="12 13">
    <name type="scientific">Cellulophaga algicola (strain DSM 14237 / IC166 / ACAM 630)</name>
    <dbReference type="NCBI Taxonomy" id="688270"/>
    <lineage>
        <taxon>Bacteria</taxon>
        <taxon>Pseudomonadati</taxon>
        <taxon>Bacteroidota</taxon>
        <taxon>Flavobacteriia</taxon>
        <taxon>Flavobacteriales</taxon>
        <taxon>Flavobacteriaceae</taxon>
        <taxon>Cellulophaga</taxon>
    </lineage>
</organism>
<proteinExistence type="inferred from homology"/>
<evidence type="ECO:0000313" key="13">
    <source>
        <dbReference type="Proteomes" id="UP000008634"/>
    </source>
</evidence>
<keyword evidence="3" id="KW-0813">Transport</keyword>
<feature type="chain" id="PRO_5003214910" evidence="10">
    <location>
        <begin position="27"/>
        <end position="163"/>
    </location>
</feature>
<dbReference type="Proteomes" id="UP000008634">
    <property type="component" value="Chromosome"/>
</dbReference>